<keyword evidence="3" id="KW-1185">Reference proteome</keyword>
<dbReference type="PANTHER" id="PTHR33219:SF14">
    <property type="entry name" value="PROTEIN COFACTOR ASSEMBLY OF COMPLEX C SUBUNIT B CCB3, CHLOROPLASTIC-RELATED"/>
    <property type="match status" value="1"/>
</dbReference>
<organism evidence="2 3">
    <name type="scientific">Hyphomonas pacifica</name>
    <dbReference type="NCBI Taxonomy" id="1280941"/>
    <lineage>
        <taxon>Bacteria</taxon>
        <taxon>Pseudomonadati</taxon>
        <taxon>Pseudomonadota</taxon>
        <taxon>Alphaproteobacteria</taxon>
        <taxon>Hyphomonadales</taxon>
        <taxon>Hyphomonadaceae</taxon>
        <taxon>Hyphomonas</taxon>
    </lineage>
</organism>
<dbReference type="eggNOG" id="COG0762">
    <property type="taxonomic scope" value="Bacteria"/>
</dbReference>
<dbReference type="STRING" id="1280941.HY2_00470"/>
<protein>
    <submittedName>
        <fullName evidence="2">Uncharacterized protein</fullName>
    </submittedName>
</protein>
<dbReference type="RefSeq" id="WP_034823579.1">
    <property type="nucleotide sequence ID" value="NZ_AWFA01000001.1"/>
</dbReference>
<dbReference type="GO" id="GO:0016020">
    <property type="term" value="C:membrane"/>
    <property type="evidence" value="ECO:0007669"/>
    <property type="project" value="InterPro"/>
</dbReference>
<gene>
    <name evidence="2" type="ORF">HY3_00600</name>
</gene>
<accession>A0A328K3Q3</accession>
<dbReference type="EMBL" id="AWFB01000001">
    <property type="protein sequence ID" value="RAN36110.1"/>
    <property type="molecule type" value="Genomic_DNA"/>
</dbReference>
<sequence>MAAILDLVLLILRIVTFIIIVQAVLSWLVAFNVLSIQNPTIRNIWSGLERITEPVYRPIRNILPPMGGLDLTPMVVLLIIFFLERVIIRYGYSVVPL</sequence>
<comment type="similarity">
    <text evidence="1">Belongs to the YggT family.</text>
</comment>
<comment type="caution">
    <text evidence="2">The sequence shown here is derived from an EMBL/GenBank/DDBJ whole genome shotgun (WGS) entry which is preliminary data.</text>
</comment>
<dbReference type="PANTHER" id="PTHR33219">
    <property type="entry name" value="YLMG HOMOLOG PROTEIN 2, CHLOROPLASTIC"/>
    <property type="match status" value="1"/>
</dbReference>
<accession>A0A062TY98</accession>
<evidence type="ECO:0000256" key="1">
    <source>
        <dbReference type="ARBA" id="ARBA00010894"/>
    </source>
</evidence>
<evidence type="ECO:0000313" key="3">
    <source>
        <dbReference type="Proteomes" id="UP000249123"/>
    </source>
</evidence>
<evidence type="ECO:0000313" key="2">
    <source>
        <dbReference type="EMBL" id="RAN36110.1"/>
    </source>
</evidence>
<dbReference type="Pfam" id="PF02325">
    <property type="entry name" value="CCB3_YggT"/>
    <property type="match status" value="1"/>
</dbReference>
<reference evidence="2 3" key="1">
    <citation type="submission" date="2013-04" db="EMBL/GenBank/DDBJ databases">
        <title>Hyphomonas sp. T24B3 Genome Sequencing.</title>
        <authorList>
            <person name="Lai Q."/>
            <person name="Shao Z."/>
        </authorList>
    </citation>
    <scope>NUCLEOTIDE SEQUENCE [LARGE SCALE GENOMIC DNA]</scope>
    <source>
        <strain evidence="2 3">T24B3</strain>
    </source>
</reference>
<dbReference type="AlphaFoldDB" id="A0A062TY98"/>
<proteinExistence type="inferred from homology"/>
<dbReference type="InterPro" id="IPR003425">
    <property type="entry name" value="CCB3/YggT"/>
</dbReference>
<name>A0A062TY98_9PROT</name>
<dbReference type="Proteomes" id="UP000249123">
    <property type="component" value="Unassembled WGS sequence"/>
</dbReference>